<dbReference type="STRING" id="199441.BkAM31D_14145"/>
<name>A0A1X9MBW0_9BACI</name>
<evidence type="ECO:0000313" key="1">
    <source>
        <dbReference type="EMBL" id="ARK30888.1"/>
    </source>
</evidence>
<protein>
    <submittedName>
        <fullName evidence="1">Uncharacterized protein</fullName>
    </submittedName>
</protein>
<dbReference type="Proteomes" id="UP000193006">
    <property type="component" value="Chromosome"/>
</dbReference>
<evidence type="ECO:0000313" key="2">
    <source>
        <dbReference type="Proteomes" id="UP000193006"/>
    </source>
</evidence>
<dbReference type="RefSeq" id="WP_066149913.1">
    <property type="nucleotide sequence ID" value="NZ_CP020814.1"/>
</dbReference>
<organism evidence="1 2">
    <name type="scientific">Halalkalibacter krulwichiae</name>
    <dbReference type="NCBI Taxonomy" id="199441"/>
    <lineage>
        <taxon>Bacteria</taxon>
        <taxon>Bacillati</taxon>
        <taxon>Bacillota</taxon>
        <taxon>Bacilli</taxon>
        <taxon>Bacillales</taxon>
        <taxon>Bacillaceae</taxon>
        <taxon>Halalkalibacter</taxon>
    </lineage>
</organism>
<accession>A0A1X9MBW0</accession>
<dbReference type="AlphaFoldDB" id="A0A1X9MBW0"/>
<proteinExistence type="predicted"/>
<dbReference type="EMBL" id="CP020814">
    <property type="protein sequence ID" value="ARK30888.1"/>
    <property type="molecule type" value="Genomic_DNA"/>
</dbReference>
<reference evidence="1 2" key="1">
    <citation type="submission" date="2017-04" db="EMBL/GenBank/DDBJ databases">
        <title>Bacillus krulwichiae AM31D Genome sequencing and assembly.</title>
        <authorList>
            <person name="Krulwich T.A."/>
            <person name="Anastor L."/>
            <person name="Ehrlich R."/>
            <person name="Ehrlich G.D."/>
            <person name="Janto B."/>
        </authorList>
    </citation>
    <scope>NUCLEOTIDE SEQUENCE [LARGE SCALE GENOMIC DNA]</scope>
    <source>
        <strain evidence="1 2">AM31D</strain>
    </source>
</reference>
<dbReference type="KEGG" id="bkw:BkAM31D_14145"/>
<keyword evidence="2" id="KW-1185">Reference proteome</keyword>
<sequence length="121" mass="13745">MFKGKAFCEAHIQLFSKKGDPEDRLLQRVKAISTYMSPTVRVTHVTTLQSKLDEYGNPMKSLSVRAEVLVKYDPYITHLNDYRVKACTILRDQLPRAGAIMAHSIDTYSPLREHGFTSGSR</sequence>
<gene>
    <name evidence="1" type="ORF">BkAM31D_14145</name>
</gene>